<evidence type="ECO:0000256" key="6">
    <source>
        <dbReference type="ARBA" id="ARBA00022679"/>
    </source>
</evidence>
<evidence type="ECO:0000256" key="8">
    <source>
        <dbReference type="ARBA" id="ARBA00022962"/>
    </source>
</evidence>
<evidence type="ECO:0000256" key="1">
    <source>
        <dbReference type="ARBA" id="ARBA00001031"/>
    </source>
</evidence>
<reference evidence="13 14" key="1">
    <citation type="submission" date="2024-03" db="EMBL/GenBank/DDBJ databases">
        <title>Genome-scale model development and genomic sequencing of the oleaginous clade Lipomyces.</title>
        <authorList>
            <consortium name="Lawrence Berkeley National Laboratory"/>
            <person name="Czajka J.J."/>
            <person name="Han Y."/>
            <person name="Kim J."/>
            <person name="Mondo S.J."/>
            <person name="Hofstad B.A."/>
            <person name="Robles A."/>
            <person name="Haridas S."/>
            <person name="Riley R."/>
            <person name="LaButti K."/>
            <person name="Pangilinan J."/>
            <person name="Andreopoulos W."/>
            <person name="Lipzen A."/>
            <person name="Yan J."/>
            <person name="Wang M."/>
            <person name="Ng V."/>
            <person name="Grigoriev I.V."/>
            <person name="Spatafora J.W."/>
            <person name="Magnuson J.K."/>
            <person name="Baker S.E."/>
            <person name="Pomraning K.R."/>
        </authorList>
    </citation>
    <scope>NUCLEOTIDE SEQUENCE [LARGE SCALE GENOMIC DNA]</scope>
    <source>
        <strain evidence="13 14">Phaff 52-87</strain>
    </source>
</reference>
<dbReference type="SUPFAM" id="SSF53697">
    <property type="entry name" value="SIS domain"/>
    <property type="match status" value="1"/>
</dbReference>
<feature type="domain" description="SIS" evidence="12">
    <location>
        <begin position="405"/>
        <end position="545"/>
    </location>
</feature>
<feature type="domain" description="Glutamine amidotransferase type-2" evidence="11">
    <location>
        <begin position="2"/>
        <end position="333"/>
    </location>
</feature>
<sequence length="742" mass="81960">MCGIFGYVNYLVERSREDILNTLLAGLSRLEYRGYDSAGLTVDGDKTNESYVVRQVGKVAELRSLVNESGFDLNRKFISHVGIAHNRWATHGQPAARNAHPQRSDPSSEFLVVHNGIITNYAAVKSILESKGYIFESETDTECIAKLLKYVYDSNRNLDFKKLIELVLRELEGAYAVLVKSVHYPGELIAARKGSPLLIGIKSERKLRVDFVDVEFPEFSVTTEPSAYSGLSDDEEGSASGVPTISMSDMTLEPPNPAGLLRTSTALLGDGGLFVPSPGISDLRHSQSRAFISDDGVPIPTEFFLASDLPAIIEKTKKVIFLEDDDIAHIYDGGLHIHRLRHEEGVSNIRSIQNIEMELAEFKRGGYDHFMLKEIYEQPESIVNTMRGRVNFENQSVKLGGLSNYLTTIRRSRRIVMIACGTSYHSCLAARDLFEELTDIPISVEVASYFIDRKPPLFRDDTCIFVSQSGETADTLVALKYCLERGAMCVGVVNVVGSSLSRLTMCGVHINAGPEIGVASTKAFTSQYVALVMMALLFSEDRMSKLQRRKEIIDGLGTLSEKLSEVLELNDVIEETAEAMKDKTKMLVLGSGYQYATALEGALKIKEISYILAEGILMGELKHGPLALVEKDLPIVMIATKDKLYDLVASSVSQVTSRLGEPVFITSKNGPRLIEPTKASTDGKVAARAESDYVKFEVPETVDCLQTILNILVLQMLGYWLAVKKGYDPDFPRNLAKAVTTR</sequence>
<dbReference type="PANTHER" id="PTHR10937">
    <property type="entry name" value="GLUCOSAMINE--FRUCTOSE-6-PHOSPHATE AMINOTRANSFERASE, ISOMERIZING"/>
    <property type="match status" value="1"/>
</dbReference>
<gene>
    <name evidence="13" type="ORF">BZA70DRAFT_245014</name>
</gene>
<comment type="catalytic activity">
    <reaction evidence="1">
        <text>D-fructose 6-phosphate + L-glutamine = D-glucosamine 6-phosphate + L-glutamate</text>
        <dbReference type="Rhea" id="RHEA:13237"/>
        <dbReference type="ChEBI" id="CHEBI:29985"/>
        <dbReference type="ChEBI" id="CHEBI:58359"/>
        <dbReference type="ChEBI" id="CHEBI:58725"/>
        <dbReference type="ChEBI" id="CHEBI:61527"/>
        <dbReference type="EC" id="2.6.1.16"/>
    </reaction>
</comment>
<protein>
    <recommendedName>
        <fullName evidence="4">glutamine--fructose-6-phosphate transaminase (isomerizing)</fullName>
        <ecNumber evidence="4">2.6.1.16</ecNumber>
    </recommendedName>
    <alternativeName>
        <fullName evidence="10">D-fructose-6-phosphate amidotransferase</fullName>
    </alternativeName>
    <alternativeName>
        <fullName evidence="9">Hexosephosphate aminotransferase</fullName>
    </alternativeName>
</protein>
<dbReference type="CDD" id="cd05008">
    <property type="entry name" value="SIS_GlmS_GlmD_1"/>
    <property type="match status" value="1"/>
</dbReference>
<comment type="caution">
    <text evidence="13">The sequence shown here is derived from an EMBL/GenBank/DDBJ whole genome shotgun (WGS) entry which is preliminary data.</text>
</comment>
<evidence type="ECO:0000259" key="12">
    <source>
        <dbReference type="PROSITE" id="PS51464"/>
    </source>
</evidence>
<dbReference type="InterPro" id="IPR047084">
    <property type="entry name" value="GFAT_N"/>
</dbReference>
<dbReference type="PANTHER" id="PTHR10937:SF0">
    <property type="entry name" value="GLUTAMINE--FRUCTOSE-6-PHOSPHATE TRANSAMINASE (ISOMERIZING)"/>
    <property type="match status" value="1"/>
</dbReference>
<dbReference type="EMBL" id="JBBJBU010000001">
    <property type="protein sequence ID" value="KAK7208343.1"/>
    <property type="molecule type" value="Genomic_DNA"/>
</dbReference>
<name>A0ABR1FEQ7_9ASCO</name>
<evidence type="ECO:0000256" key="2">
    <source>
        <dbReference type="ARBA" id="ARBA00003267"/>
    </source>
</evidence>
<evidence type="ECO:0000256" key="3">
    <source>
        <dbReference type="ARBA" id="ARBA00004775"/>
    </source>
</evidence>
<dbReference type="InterPro" id="IPR035490">
    <property type="entry name" value="GlmS/FrlB_SIS"/>
</dbReference>
<dbReference type="SUPFAM" id="SSF56235">
    <property type="entry name" value="N-terminal nucleophile aminohydrolases (Ntn hydrolases)"/>
    <property type="match status" value="1"/>
</dbReference>
<dbReference type="CDD" id="cd05009">
    <property type="entry name" value="SIS_GlmS_GlmD_2"/>
    <property type="match status" value="1"/>
</dbReference>
<dbReference type="Pfam" id="PF01380">
    <property type="entry name" value="SIS"/>
    <property type="match status" value="2"/>
</dbReference>
<dbReference type="InterPro" id="IPR001347">
    <property type="entry name" value="SIS_dom"/>
</dbReference>
<dbReference type="Gene3D" id="3.40.50.10490">
    <property type="entry name" value="Glucose-6-phosphate isomerase like protein, domain 1"/>
    <property type="match status" value="2"/>
</dbReference>
<evidence type="ECO:0000256" key="7">
    <source>
        <dbReference type="ARBA" id="ARBA00022737"/>
    </source>
</evidence>
<evidence type="ECO:0000256" key="5">
    <source>
        <dbReference type="ARBA" id="ARBA00022576"/>
    </source>
</evidence>
<accession>A0ABR1FEQ7</accession>
<keyword evidence="7" id="KW-0677">Repeat</keyword>
<dbReference type="EC" id="2.6.1.16" evidence="4"/>
<dbReference type="RefSeq" id="XP_064771376.1">
    <property type="nucleotide sequence ID" value="XM_064910617.1"/>
</dbReference>
<organism evidence="13 14">
    <name type="scientific">Myxozyma melibiosi</name>
    <dbReference type="NCBI Taxonomy" id="54550"/>
    <lineage>
        <taxon>Eukaryota</taxon>
        <taxon>Fungi</taxon>
        <taxon>Dikarya</taxon>
        <taxon>Ascomycota</taxon>
        <taxon>Saccharomycotina</taxon>
        <taxon>Lipomycetes</taxon>
        <taxon>Lipomycetales</taxon>
        <taxon>Lipomycetaceae</taxon>
        <taxon>Myxozyma</taxon>
    </lineage>
</organism>
<keyword evidence="14" id="KW-1185">Reference proteome</keyword>
<dbReference type="GeneID" id="90036129"/>
<dbReference type="InterPro" id="IPR029055">
    <property type="entry name" value="Ntn_hydrolases_N"/>
</dbReference>
<evidence type="ECO:0000313" key="13">
    <source>
        <dbReference type="EMBL" id="KAK7208343.1"/>
    </source>
</evidence>
<dbReference type="CDD" id="cd00714">
    <property type="entry name" value="GFAT"/>
    <property type="match status" value="1"/>
</dbReference>
<keyword evidence="8" id="KW-0315">Glutamine amidotransferase</keyword>
<evidence type="ECO:0000313" key="14">
    <source>
        <dbReference type="Proteomes" id="UP001498771"/>
    </source>
</evidence>
<evidence type="ECO:0000256" key="9">
    <source>
        <dbReference type="ARBA" id="ARBA00029805"/>
    </source>
</evidence>
<dbReference type="InterPro" id="IPR017932">
    <property type="entry name" value="GATase_2_dom"/>
</dbReference>
<evidence type="ECO:0000259" key="11">
    <source>
        <dbReference type="PROSITE" id="PS51278"/>
    </source>
</evidence>
<dbReference type="Gene3D" id="3.60.20.10">
    <property type="entry name" value="Glutamine Phosphoribosylpyrophosphate, subunit 1, domain 1"/>
    <property type="match status" value="1"/>
</dbReference>
<evidence type="ECO:0000256" key="10">
    <source>
        <dbReference type="ARBA" id="ARBA00033302"/>
    </source>
</evidence>
<dbReference type="InterPro" id="IPR035466">
    <property type="entry name" value="GlmS/AgaS_SIS"/>
</dbReference>
<dbReference type="Pfam" id="PF13522">
    <property type="entry name" value="GATase_6"/>
    <property type="match status" value="1"/>
</dbReference>
<comment type="pathway">
    <text evidence="3">Nucleotide-sugar biosynthesis; UDP-N-acetyl-alpha-D-glucosamine biosynthesis; alpha-D-glucosamine 6-phosphate from D-fructose 6-phosphate: step 1/1.</text>
</comment>
<keyword evidence="5" id="KW-0032">Aminotransferase</keyword>
<dbReference type="InterPro" id="IPR046348">
    <property type="entry name" value="SIS_dom_sf"/>
</dbReference>
<evidence type="ECO:0000256" key="4">
    <source>
        <dbReference type="ARBA" id="ARBA00012916"/>
    </source>
</evidence>
<feature type="domain" description="SIS" evidence="12">
    <location>
        <begin position="576"/>
        <end position="732"/>
    </location>
</feature>
<dbReference type="NCBIfam" id="NF001484">
    <property type="entry name" value="PRK00331.1"/>
    <property type="match status" value="1"/>
</dbReference>
<keyword evidence="6" id="KW-0808">Transferase</keyword>
<dbReference type="PROSITE" id="PS51464">
    <property type="entry name" value="SIS"/>
    <property type="match status" value="2"/>
</dbReference>
<dbReference type="Proteomes" id="UP001498771">
    <property type="component" value="Unassembled WGS sequence"/>
</dbReference>
<comment type="function">
    <text evidence="2">Involved in amino sugar synthesis (formation of chitin, supplies the amino sugars of asparagine-linked oligosaccharides of glycoproteins).</text>
</comment>
<proteinExistence type="predicted"/>
<dbReference type="PROSITE" id="PS51278">
    <property type="entry name" value="GATASE_TYPE_2"/>
    <property type="match status" value="1"/>
</dbReference>